<evidence type="ECO:0000313" key="3">
    <source>
        <dbReference type="Proteomes" id="UP001595712"/>
    </source>
</evidence>
<dbReference type="Proteomes" id="UP001595712">
    <property type="component" value="Unassembled WGS sequence"/>
</dbReference>
<gene>
    <name evidence="2" type="ORF">ACFO8M_12355</name>
</gene>
<keyword evidence="3" id="KW-1185">Reference proteome</keyword>
<evidence type="ECO:0000313" key="2">
    <source>
        <dbReference type="EMBL" id="MFC3493276.1"/>
    </source>
</evidence>
<dbReference type="RefSeq" id="WP_387975352.1">
    <property type="nucleotide sequence ID" value="NZ_JBHRWO010000010.1"/>
</dbReference>
<organism evidence="2 3">
    <name type="scientific">Glycomyces rhizosphaerae</name>
    <dbReference type="NCBI Taxonomy" id="2054422"/>
    <lineage>
        <taxon>Bacteria</taxon>
        <taxon>Bacillati</taxon>
        <taxon>Actinomycetota</taxon>
        <taxon>Actinomycetes</taxon>
        <taxon>Glycomycetales</taxon>
        <taxon>Glycomycetaceae</taxon>
        <taxon>Glycomyces</taxon>
    </lineage>
</organism>
<accession>A0ABV7PZ12</accession>
<name>A0ABV7PZ12_9ACTN</name>
<dbReference type="EMBL" id="JBHRWO010000010">
    <property type="protein sequence ID" value="MFC3493276.1"/>
    <property type="molecule type" value="Genomic_DNA"/>
</dbReference>
<sequence>MPTFQQVIDSNPAKFSDAGGDLDSAGSDIGDLRSEYGRQVKTLGNSWNGDDYDALGRDKDTLVININATKLKVEAAGKALQLNGPIMKVLSETLEQTKKGAETAQFKVLPAPFCIPSQQQLQQASSLGPGAPAAYAALIATSTAISTALIAQYTAVCVQDATAAAALHTLGLSLRDVSGVIGQGISIGTVSRTVRQDPGQRPNKFRATTVKDAEKRSTNPQGEVEDWHSQQRIDMTQRRTWDMGHPYGYESRKHEEVARLWESKIRQQGLNPRTEVLRQHNDVPYRIETTNTNRTHVGEAPDEINYWVQKYRAAYGDPLDPVI</sequence>
<protein>
    <submittedName>
        <fullName evidence="2">Uncharacterized protein</fullName>
    </submittedName>
</protein>
<evidence type="ECO:0000256" key="1">
    <source>
        <dbReference type="SAM" id="MobiDB-lite"/>
    </source>
</evidence>
<comment type="caution">
    <text evidence="2">The sequence shown here is derived from an EMBL/GenBank/DDBJ whole genome shotgun (WGS) entry which is preliminary data.</text>
</comment>
<reference evidence="3" key="1">
    <citation type="journal article" date="2019" name="Int. J. Syst. Evol. Microbiol.">
        <title>The Global Catalogue of Microorganisms (GCM) 10K type strain sequencing project: providing services to taxonomists for standard genome sequencing and annotation.</title>
        <authorList>
            <consortium name="The Broad Institute Genomics Platform"/>
            <consortium name="The Broad Institute Genome Sequencing Center for Infectious Disease"/>
            <person name="Wu L."/>
            <person name="Ma J."/>
        </authorList>
    </citation>
    <scope>NUCLEOTIDE SEQUENCE [LARGE SCALE GENOMIC DNA]</scope>
    <source>
        <strain evidence="3">CGMCC 4.7396</strain>
    </source>
</reference>
<feature type="region of interest" description="Disordered" evidence="1">
    <location>
        <begin position="1"/>
        <end position="22"/>
    </location>
</feature>
<proteinExistence type="predicted"/>